<sequence>MTAVPPGESAAGAADSPDSLDSLGHWRLRPGVAASALAGGLHLRGRDGSVTLEGSAALPALWEVLEEALRTGGAAGLSARAGAGTPVRAALCTLVGQLHAHGMLVAEPGPPEGHPAGDWLLTVADRPDEAAAALDGARVEVRAADPQGALASAAVRALGRAGITAGPAADAAVGGAGRVLVRARRADGSEVAVGAAVHPHGSFVTPVSDPARAGAAAAALAARLGLSGDPDPAPVPAASLTALVAGAAVQRLLCALAGLPDPAAASEAGPGAAEPAAASGRHPGTDGVGVPFVLVAGAGAARAAYRPWAAGSMEAGPPPGTLAEALDGVAALGDPRLGVLAEPLTGALPQLPVALAGCGPLTAGAGRADLARLDAVCRAAELECGAGVVVGAGSGHALGRALRRAALRLPARGPGAARRDPYGSGHPQAHHWWGVLTRRLGVRAQAYVAPLDGGGTAYRADVRAGTGGGGRLLGQAVEATAGDAAAFAALAAVVRVQAGEQAPKPEHITSAGGELCPLAVAGVTPAPWEDERWAAGWWAAVARREAALHTALLGLTGLRTSAWEPSGPGARTVVAALRGCGFTVLGVQDTATEGGER</sequence>
<comment type="caution">
    <text evidence="1">The sequence shown here is derived from an EMBL/GenBank/DDBJ whole genome shotgun (WGS) entry which is preliminary data.</text>
</comment>
<accession>A0ABW7PHR6</accession>
<proteinExistence type="predicted"/>
<dbReference type="Proteomes" id="UP001610631">
    <property type="component" value="Unassembled WGS sequence"/>
</dbReference>
<protein>
    <submittedName>
        <fullName evidence="1">Uncharacterized protein</fullName>
    </submittedName>
</protein>
<evidence type="ECO:0000313" key="1">
    <source>
        <dbReference type="EMBL" id="MFH7597936.1"/>
    </source>
</evidence>
<organism evidence="1 2">
    <name type="scientific">Streptomyces racemochromogenes</name>
    <dbReference type="NCBI Taxonomy" id="67353"/>
    <lineage>
        <taxon>Bacteria</taxon>
        <taxon>Bacillati</taxon>
        <taxon>Actinomycetota</taxon>
        <taxon>Actinomycetes</taxon>
        <taxon>Kitasatosporales</taxon>
        <taxon>Streptomycetaceae</taxon>
        <taxon>Streptomyces</taxon>
    </lineage>
</organism>
<evidence type="ECO:0000313" key="2">
    <source>
        <dbReference type="Proteomes" id="UP001610631"/>
    </source>
</evidence>
<gene>
    <name evidence="1" type="ORF">WDV06_22930</name>
</gene>
<keyword evidence="2" id="KW-1185">Reference proteome</keyword>
<dbReference type="RefSeq" id="WP_395511653.1">
    <property type="nucleotide sequence ID" value="NZ_JBBDHD010000065.1"/>
</dbReference>
<name>A0ABW7PHR6_9ACTN</name>
<reference evidence="1 2" key="1">
    <citation type="submission" date="2024-03" db="EMBL/GenBank/DDBJ databases">
        <title>Whole genome sequencing of Streptomyces racemochromogenes, to identify antimicrobial biosynthetic gene clusters.</title>
        <authorList>
            <person name="Suryawanshi P."/>
            <person name="Krishnaraj P.U."/>
            <person name="Arun Y.P."/>
            <person name="Suryawanshi M.P."/>
            <person name="Rakshit O."/>
        </authorList>
    </citation>
    <scope>NUCLEOTIDE SEQUENCE [LARGE SCALE GENOMIC DNA]</scope>
    <source>
        <strain evidence="1 2">AUDT626</strain>
    </source>
</reference>
<dbReference type="EMBL" id="JBBDHD010000065">
    <property type="protein sequence ID" value="MFH7597936.1"/>
    <property type="molecule type" value="Genomic_DNA"/>
</dbReference>